<organism evidence="1 2">
    <name type="scientific">Mycteria americana</name>
    <name type="common">Wood stork</name>
    <dbReference type="NCBI Taxonomy" id="33587"/>
    <lineage>
        <taxon>Eukaryota</taxon>
        <taxon>Metazoa</taxon>
        <taxon>Chordata</taxon>
        <taxon>Craniata</taxon>
        <taxon>Vertebrata</taxon>
        <taxon>Euteleostomi</taxon>
        <taxon>Archelosauria</taxon>
        <taxon>Archosauria</taxon>
        <taxon>Dinosauria</taxon>
        <taxon>Saurischia</taxon>
        <taxon>Theropoda</taxon>
        <taxon>Coelurosauria</taxon>
        <taxon>Aves</taxon>
        <taxon>Neognathae</taxon>
        <taxon>Neoaves</taxon>
        <taxon>Aequornithes</taxon>
        <taxon>Ciconiiformes</taxon>
        <taxon>Ciconiidae</taxon>
        <taxon>Mycteria</taxon>
    </lineage>
</organism>
<accession>A0AAN7NWE4</accession>
<dbReference type="Proteomes" id="UP001333110">
    <property type="component" value="Unassembled WGS sequence"/>
</dbReference>
<evidence type="ECO:0000313" key="2">
    <source>
        <dbReference type="Proteomes" id="UP001333110"/>
    </source>
</evidence>
<reference evidence="1 2" key="1">
    <citation type="journal article" date="2023" name="J. Hered.">
        <title>Chromosome-level genome of the wood stork (Mycteria americana) provides insight into avian chromosome evolution.</title>
        <authorList>
            <person name="Flamio R. Jr."/>
            <person name="Ramstad K.M."/>
        </authorList>
    </citation>
    <scope>NUCLEOTIDE SEQUENCE [LARGE SCALE GENOMIC DNA]</scope>
    <source>
        <strain evidence="1">JAX WOST 10</strain>
    </source>
</reference>
<dbReference type="EMBL" id="JAUNZN010000007">
    <property type="protein sequence ID" value="KAK4818273.1"/>
    <property type="molecule type" value="Genomic_DNA"/>
</dbReference>
<comment type="caution">
    <text evidence="1">The sequence shown here is derived from an EMBL/GenBank/DDBJ whole genome shotgun (WGS) entry which is preliminary data.</text>
</comment>
<keyword evidence="2" id="KW-1185">Reference proteome</keyword>
<evidence type="ECO:0000313" key="1">
    <source>
        <dbReference type="EMBL" id="KAK4818273.1"/>
    </source>
</evidence>
<proteinExistence type="predicted"/>
<sequence>MIKGLEHLSYKERLREVVLFSLEQRGLREDLIHVYEYLEGGVKMEPDSAQLYIVTGQLHRRDRREKRAAVEGRRPGTVTREKGSAALFGVPVHLEELPGPSPPACYQLQQHLHLGGQGWESQNNRGPSARRRLALRPAAVLRVTCPSCCLKWLRVAGYQLRLD</sequence>
<gene>
    <name evidence="1" type="ORF">QYF61_009991</name>
</gene>
<protein>
    <submittedName>
        <fullName evidence="1">Uncharacterized protein</fullName>
    </submittedName>
</protein>
<dbReference type="AlphaFoldDB" id="A0AAN7NWE4"/>
<name>A0AAN7NWE4_MYCAM</name>